<evidence type="ECO:0000259" key="10">
    <source>
        <dbReference type="PROSITE" id="PS51203"/>
    </source>
</evidence>
<reference evidence="12" key="2">
    <citation type="submission" date="2025-08" db="UniProtKB">
        <authorList>
            <consortium name="RefSeq"/>
        </authorList>
    </citation>
    <scope>IDENTIFICATION</scope>
    <source>
        <tissue evidence="12">Leaf</tissue>
    </source>
</reference>
<dbReference type="PANTHER" id="PTHR11527">
    <property type="entry name" value="HEAT-SHOCK PROTEIN 20 FAMILY MEMBER"/>
    <property type="match status" value="1"/>
</dbReference>
<feature type="signal peptide" evidence="8">
    <location>
        <begin position="1"/>
        <end position="28"/>
    </location>
</feature>
<organism evidence="11 12">
    <name type="scientific">Ananas comosus</name>
    <name type="common">Pineapple</name>
    <name type="synonym">Ananas ananas</name>
    <dbReference type="NCBI Taxonomy" id="4615"/>
    <lineage>
        <taxon>Eukaryota</taxon>
        <taxon>Viridiplantae</taxon>
        <taxon>Streptophyta</taxon>
        <taxon>Embryophyta</taxon>
        <taxon>Tracheophyta</taxon>
        <taxon>Spermatophyta</taxon>
        <taxon>Magnoliopsida</taxon>
        <taxon>Liliopsida</taxon>
        <taxon>Poales</taxon>
        <taxon>Bromeliaceae</taxon>
        <taxon>Bromelioideae</taxon>
        <taxon>Ananas</taxon>
    </lineage>
</organism>
<dbReference type="Proteomes" id="UP000515123">
    <property type="component" value="Unplaced"/>
</dbReference>
<dbReference type="InterPro" id="IPR002068">
    <property type="entry name" value="A-crystallin/Hsp20_dom"/>
</dbReference>
<evidence type="ECO:0000259" key="9">
    <source>
        <dbReference type="PROSITE" id="PS01031"/>
    </source>
</evidence>
<dbReference type="RefSeq" id="XP_020081500.1">
    <property type="nucleotide sequence ID" value="XM_020225911.1"/>
</dbReference>
<evidence type="ECO:0000313" key="11">
    <source>
        <dbReference type="Proteomes" id="UP000515123"/>
    </source>
</evidence>
<dbReference type="CDD" id="cd06472">
    <property type="entry name" value="ACD_ScHsp26_like"/>
    <property type="match status" value="1"/>
</dbReference>
<evidence type="ECO:0000256" key="7">
    <source>
        <dbReference type="SAM" id="MobiDB-lite"/>
    </source>
</evidence>
<protein>
    <submittedName>
        <fullName evidence="12">22.0 kDa class IV heat shock protein-like</fullName>
    </submittedName>
</protein>
<evidence type="ECO:0000256" key="3">
    <source>
        <dbReference type="ARBA" id="ARBA00022824"/>
    </source>
</evidence>
<dbReference type="InterPro" id="IPR008978">
    <property type="entry name" value="HSP20-like_chaperone"/>
</dbReference>
<evidence type="ECO:0000256" key="6">
    <source>
        <dbReference type="RuleBase" id="RU003616"/>
    </source>
</evidence>
<sequence length="207" mass="23301">MKRSVAFSVTVILLPLLQLLTLAPLTAGSLLTWLDRPGSPVPDRVLADPFRILEQVPFALDRDDVAMVDVARVDWRETPTSHEIIMDVPGIKREELKIEIEENRILRVSGERRRDDEKKGEHWHCIERSYGKFWRRFRLPDNADLDSVTAKLEDGVLTVSLKKLAPDQIKGPRVVSIGGGGESESEGEGEEKKKKITAADAEKKVEL</sequence>
<dbReference type="GeneID" id="109705166"/>
<evidence type="ECO:0000256" key="5">
    <source>
        <dbReference type="PROSITE-ProRule" id="PRU00285"/>
    </source>
</evidence>
<feature type="region of interest" description="Disordered" evidence="7">
    <location>
        <begin position="171"/>
        <end position="207"/>
    </location>
</feature>
<name>A0A6P5EJA3_ANACO</name>
<dbReference type="GO" id="GO:0005783">
    <property type="term" value="C:endoplasmic reticulum"/>
    <property type="evidence" value="ECO:0007669"/>
    <property type="project" value="UniProtKB-SubCell"/>
</dbReference>
<dbReference type="SUPFAM" id="SSF49764">
    <property type="entry name" value="HSP20-like chaperones"/>
    <property type="match status" value="1"/>
</dbReference>
<dbReference type="PROSITE" id="PS01031">
    <property type="entry name" value="SHSP"/>
    <property type="match status" value="1"/>
</dbReference>
<dbReference type="Pfam" id="PF00011">
    <property type="entry name" value="HSP20"/>
    <property type="match status" value="1"/>
</dbReference>
<dbReference type="InterPro" id="IPR007052">
    <property type="entry name" value="CS_dom"/>
</dbReference>
<keyword evidence="2 8" id="KW-0732">Signal</keyword>
<evidence type="ECO:0000256" key="4">
    <source>
        <dbReference type="ARBA" id="ARBA00023016"/>
    </source>
</evidence>
<accession>A0A6P5EJA3</accession>
<evidence type="ECO:0000313" key="12">
    <source>
        <dbReference type="RefSeq" id="XP_020081500.1"/>
    </source>
</evidence>
<feature type="domain" description="CS" evidence="10">
    <location>
        <begin position="68"/>
        <end position="175"/>
    </location>
</feature>
<evidence type="ECO:0000256" key="8">
    <source>
        <dbReference type="SAM" id="SignalP"/>
    </source>
</evidence>
<proteinExistence type="inferred from homology"/>
<comment type="subcellular location">
    <subcellularLocation>
        <location evidence="1">Endoplasmic reticulum</location>
    </subcellularLocation>
</comment>
<keyword evidence="3" id="KW-0256">Endoplasmic reticulum</keyword>
<comment type="similarity">
    <text evidence="5 6">Belongs to the small heat shock protein (HSP20) family.</text>
</comment>
<keyword evidence="4" id="KW-0346">Stress response</keyword>
<evidence type="ECO:0000256" key="2">
    <source>
        <dbReference type="ARBA" id="ARBA00022729"/>
    </source>
</evidence>
<dbReference type="AlphaFoldDB" id="A0A6P5EJA3"/>
<evidence type="ECO:0000256" key="1">
    <source>
        <dbReference type="ARBA" id="ARBA00004240"/>
    </source>
</evidence>
<feature type="chain" id="PRO_5027858357" evidence="8">
    <location>
        <begin position="29"/>
        <end position="207"/>
    </location>
</feature>
<gene>
    <name evidence="12" type="primary">LOC109705166</name>
</gene>
<reference evidence="11" key="1">
    <citation type="journal article" date="2015" name="Nat. Genet.">
        <title>The pineapple genome and the evolution of CAM photosynthesis.</title>
        <authorList>
            <person name="Ming R."/>
            <person name="VanBuren R."/>
            <person name="Wai C.M."/>
            <person name="Tang H."/>
            <person name="Schatz M.C."/>
            <person name="Bowers J.E."/>
            <person name="Lyons E."/>
            <person name="Wang M.L."/>
            <person name="Chen J."/>
            <person name="Biggers E."/>
            <person name="Zhang J."/>
            <person name="Huang L."/>
            <person name="Zhang L."/>
            <person name="Miao W."/>
            <person name="Zhang J."/>
            <person name="Ye Z."/>
            <person name="Miao C."/>
            <person name="Lin Z."/>
            <person name="Wang H."/>
            <person name="Zhou H."/>
            <person name="Yim W.C."/>
            <person name="Priest H.D."/>
            <person name="Zheng C."/>
            <person name="Woodhouse M."/>
            <person name="Edger P.P."/>
            <person name="Guyot R."/>
            <person name="Guo H.B."/>
            <person name="Guo H."/>
            <person name="Zheng G."/>
            <person name="Singh R."/>
            <person name="Sharma A."/>
            <person name="Min X."/>
            <person name="Zheng Y."/>
            <person name="Lee H."/>
            <person name="Gurtowski J."/>
            <person name="Sedlazeck F.J."/>
            <person name="Harkess A."/>
            <person name="McKain M.R."/>
            <person name="Liao Z."/>
            <person name="Fang J."/>
            <person name="Liu J."/>
            <person name="Zhang X."/>
            <person name="Zhang Q."/>
            <person name="Hu W."/>
            <person name="Qin Y."/>
            <person name="Wang K."/>
            <person name="Chen L.Y."/>
            <person name="Shirley N."/>
            <person name="Lin Y.R."/>
            <person name="Liu L.Y."/>
            <person name="Hernandez A.G."/>
            <person name="Wright C.L."/>
            <person name="Bulone V."/>
            <person name="Tuskan G.A."/>
            <person name="Heath K."/>
            <person name="Zee F."/>
            <person name="Moore P.H."/>
            <person name="Sunkar R."/>
            <person name="Leebens-Mack J.H."/>
            <person name="Mockler T."/>
            <person name="Bennetzen J.L."/>
            <person name="Freeling M."/>
            <person name="Sankoff D."/>
            <person name="Paterson A.H."/>
            <person name="Zhu X."/>
            <person name="Yang X."/>
            <person name="Smith J.A."/>
            <person name="Cushman J.C."/>
            <person name="Paull R.E."/>
            <person name="Yu Q."/>
        </authorList>
    </citation>
    <scope>NUCLEOTIDE SEQUENCE [LARGE SCALE GENOMIC DNA]</scope>
    <source>
        <strain evidence="11">cv. F153</strain>
    </source>
</reference>
<dbReference type="InterPro" id="IPR031107">
    <property type="entry name" value="Small_HSP"/>
</dbReference>
<dbReference type="PROSITE" id="PS51203">
    <property type="entry name" value="CS"/>
    <property type="match status" value="1"/>
</dbReference>
<dbReference type="OrthoDB" id="5511210at2759"/>
<feature type="domain" description="SHSP" evidence="9">
    <location>
        <begin position="64"/>
        <end position="180"/>
    </location>
</feature>
<dbReference type="FunFam" id="2.60.40.790:FF:000035">
    <property type="entry name" value="22.0 kDa heat shock protein"/>
    <property type="match status" value="1"/>
</dbReference>
<dbReference type="GO" id="GO:0009408">
    <property type="term" value="P:response to heat"/>
    <property type="evidence" value="ECO:0007669"/>
    <property type="project" value="UniProtKB-ARBA"/>
</dbReference>
<keyword evidence="11" id="KW-1185">Reference proteome</keyword>
<dbReference type="Gene3D" id="2.60.40.790">
    <property type="match status" value="1"/>
</dbReference>